<evidence type="ECO:0000313" key="3">
    <source>
        <dbReference type="EMBL" id="OJJ58060.1"/>
    </source>
</evidence>
<dbReference type="Gene3D" id="2.60.120.1160">
    <property type="match status" value="1"/>
</dbReference>
<organism evidence="3 4">
    <name type="scientific">Aspergillus sydowii CBS 593.65</name>
    <dbReference type="NCBI Taxonomy" id="1036612"/>
    <lineage>
        <taxon>Eukaryota</taxon>
        <taxon>Fungi</taxon>
        <taxon>Dikarya</taxon>
        <taxon>Ascomycota</taxon>
        <taxon>Pezizomycotina</taxon>
        <taxon>Eurotiomycetes</taxon>
        <taxon>Eurotiomycetidae</taxon>
        <taxon>Eurotiales</taxon>
        <taxon>Aspergillaceae</taxon>
        <taxon>Aspergillus</taxon>
        <taxon>Aspergillus subgen. Nidulantes</taxon>
    </lineage>
</organism>
<protein>
    <recommendedName>
        <fullName evidence="2">Glycoside hydrolase 131 catalytic N-terminal domain-containing protein</fullName>
    </recommendedName>
</protein>
<proteinExistence type="predicted"/>
<dbReference type="AlphaFoldDB" id="A0A1L9TF49"/>
<dbReference type="STRING" id="1036612.A0A1L9TF49"/>
<gene>
    <name evidence="3" type="ORF">ASPSYDRAFT_58611</name>
</gene>
<dbReference type="InterPro" id="IPR041524">
    <property type="entry name" value="GH131_N"/>
</dbReference>
<evidence type="ECO:0000313" key="4">
    <source>
        <dbReference type="Proteomes" id="UP000184356"/>
    </source>
</evidence>
<evidence type="ECO:0000256" key="1">
    <source>
        <dbReference type="SAM" id="SignalP"/>
    </source>
</evidence>
<dbReference type="Pfam" id="PF18271">
    <property type="entry name" value="GH131_N"/>
    <property type="match status" value="1"/>
</dbReference>
<keyword evidence="4" id="KW-1185">Reference proteome</keyword>
<dbReference type="OrthoDB" id="120072at2759"/>
<feature type="chain" id="PRO_5012273508" description="Glycoside hydrolase 131 catalytic N-terminal domain-containing protein" evidence="1">
    <location>
        <begin position="20"/>
        <end position="254"/>
    </location>
</feature>
<evidence type="ECO:0000259" key="2">
    <source>
        <dbReference type="Pfam" id="PF18271"/>
    </source>
</evidence>
<sequence length="254" mass="28307">MRSTAYLPLLSLSAPLASAGTVLWSGLFNESYTVEDFDKWSWSSQLPPYQWYIHGSGDTSSYLDVSPDYLNPKSTLDEAQGVKITIDDTSSWNGQTMMRSELIPQVEGDTDLGSGKLFYHFSISVKEKNFPVKGLEHQVAFFESHFTELKYGNSDSELAWYAGGSSQWTTPLEAGVWYNFAYGIDFDAGTVSLYTSTGWEDLKQVIEPVSASTETNSQDWHVGQLRLDNGESGAAEDWYWSGVYIEEGDITLAV</sequence>
<name>A0A1L9TF49_9EURO</name>
<dbReference type="VEuPathDB" id="FungiDB:ASPSYDRAFT_58611"/>
<accession>A0A1L9TF49</accession>
<dbReference type="Proteomes" id="UP000184356">
    <property type="component" value="Unassembled WGS sequence"/>
</dbReference>
<dbReference type="PANTHER" id="PTHR34612:SF6">
    <property type="entry name" value="GLYCOSIDE HYDROLASE 131 CATALYTIC N-TERMINAL DOMAIN-CONTAINING PROTEIN"/>
    <property type="match status" value="1"/>
</dbReference>
<dbReference type="EMBL" id="KV878587">
    <property type="protein sequence ID" value="OJJ58060.1"/>
    <property type="molecule type" value="Genomic_DNA"/>
</dbReference>
<dbReference type="RefSeq" id="XP_040701866.1">
    <property type="nucleotide sequence ID" value="XM_040849562.1"/>
</dbReference>
<reference evidence="4" key="1">
    <citation type="journal article" date="2017" name="Genome Biol.">
        <title>Comparative genomics reveals high biological diversity and specific adaptations in the industrially and medically important fungal genus Aspergillus.</title>
        <authorList>
            <person name="de Vries R.P."/>
            <person name="Riley R."/>
            <person name="Wiebenga A."/>
            <person name="Aguilar-Osorio G."/>
            <person name="Amillis S."/>
            <person name="Uchima C.A."/>
            <person name="Anderluh G."/>
            <person name="Asadollahi M."/>
            <person name="Askin M."/>
            <person name="Barry K."/>
            <person name="Battaglia E."/>
            <person name="Bayram O."/>
            <person name="Benocci T."/>
            <person name="Braus-Stromeyer S.A."/>
            <person name="Caldana C."/>
            <person name="Canovas D."/>
            <person name="Cerqueira G.C."/>
            <person name="Chen F."/>
            <person name="Chen W."/>
            <person name="Choi C."/>
            <person name="Clum A."/>
            <person name="Dos Santos R.A."/>
            <person name="Damasio A.R."/>
            <person name="Diallinas G."/>
            <person name="Emri T."/>
            <person name="Fekete E."/>
            <person name="Flipphi M."/>
            <person name="Freyberg S."/>
            <person name="Gallo A."/>
            <person name="Gournas C."/>
            <person name="Habgood R."/>
            <person name="Hainaut M."/>
            <person name="Harispe M.L."/>
            <person name="Henrissat B."/>
            <person name="Hilden K.S."/>
            <person name="Hope R."/>
            <person name="Hossain A."/>
            <person name="Karabika E."/>
            <person name="Karaffa L."/>
            <person name="Karanyi Z."/>
            <person name="Krasevec N."/>
            <person name="Kuo A."/>
            <person name="Kusch H."/>
            <person name="LaButti K."/>
            <person name="Lagendijk E.L."/>
            <person name="Lapidus A."/>
            <person name="Levasseur A."/>
            <person name="Lindquist E."/>
            <person name="Lipzen A."/>
            <person name="Logrieco A.F."/>
            <person name="MacCabe A."/>
            <person name="Maekelae M.R."/>
            <person name="Malavazi I."/>
            <person name="Melin P."/>
            <person name="Meyer V."/>
            <person name="Mielnichuk N."/>
            <person name="Miskei M."/>
            <person name="Molnar A.P."/>
            <person name="Mule G."/>
            <person name="Ngan C.Y."/>
            <person name="Orejas M."/>
            <person name="Orosz E."/>
            <person name="Ouedraogo J.P."/>
            <person name="Overkamp K.M."/>
            <person name="Park H.-S."/>
            <person name="Perrone G."/>
            <person name="Piumi F."/>
            <person name="Punt P.J."/>
            <person name="Ram A.F."/>
            <person name="Ramon A."/>
            <person name="Rauscher S."/>
            <person name="Record E."/>
            <person name="Riano-Pachon D.M."/>
            <person name="Robert V."/>
            <person name="Roehrig J."/>
            <person name="Ruller R."/>
            <person name="Salamov A."/>
            <person name="Salih N.S."/>
            <person name="Samson R.A."/>
            <person name="Sandor E."/>
            <person name="Sanguinetti M."/>
            <person name="Schuetze T."/>
            <person name="Sepcic K."/>
            <person name="Shelest E."/>
            <person name="Sherlock G."/>
            <person name="Sophianopoulou V."/>
            <person name="Squina F.M."/>
            <person name="Sun H."/>
            <person name="Susca A."/>
            <person name="Todd R.B."/>
            <person name="Tsang A."/>
            <person name="Unkles S.E."/>
            <person name="van de Wiele N."/>
            <person name="van Rossen-Uffink D."/>
            <person name="Oliveira J.V."/>
            <person name="Vesth T.C."/>
            <person name="Visser J."/>
            <person name="Yu J.-H."/>
            <person name="Zhou M."/>
            <person name="Andersen M.R."/>
            <person name="Archer D.B."/>
            <person name="Baker S.E."/>
            <person name="Benoit I."/>
            <person name="Brakhage A.A."/>
            <person name="Braus G.H."/>
            <person name="Fischer R."/>
            <person name="Frisvad J.C."/>
            <person name="Goldman G.H."/>
            <person name="Houbraken J."/>
            <person name="Oakley B."/>
            <person name="Pocsi I."/>
            <person name="Scazzocchio C."/>
            <person name="Seiboth B."/>
            <person name="vanKuyk P.A."/>
            <person name="Wortman J."/>
            <person name="Dyer P.S."/>
            <person name="Grigoriev I.V."/>
        </authorList>
    </citation>
    <scope>NUCLEOTIDE SEQUENCE [LARGE SCALE GENOMIC DNA]</scope>
    <source>
        <strain evidence="4">CBS 593.65</strain>
    </source>
</reference>
<feature type="domain" description="Glycoside hydrolase 131 catalytic N-terminal" evidence="2">
    <location>
        <begin position="22"/>
        <end position="249"/>
    </location>
</feature>
<feature type="signal peptide" evidence="1">
    <location>
        <begin position="1"/>
        <end position="19"/>
    </location>
</feature>
<keyword evidence="1" id="KW-0732">Signal</keyword>
<dbReference type="PANTHER" id="PTHR34612">
    <property type="entry name" value="GH131_N DOMAIN-CONTAINING PROTEIN"/>
    <property type="match status" value="1"/>
</dbReference>
<dbReference type="GeneID" id="63765635"/>